<dbReference type="Gene3D" id="3.40.50.1820">
    <property type="entry name" value="alpha/beta hydrolase"/>
    <property type="match status" value="1"/>
</dbReference>
<reference evidence="4 5" key="1">
    <citation type="submission" date="2023-07" db="EMBL/GenBank/DDBJ databases">
        <title>Sorghum-associated microbial communities from plants grown in Nebraska, USA.</title>
        <authorList>
            <person name="Schachtman D."/>
        </authorList>
    </citation>
    <scope>NUCLEOTIDE SEQUENCE [LARGE SCALE GENOMIC DNA]</scope>
    <source>
        <strain evidence="4 5">BE310</strain>
    </source>
</reference>
<dbReference type="PANTHER" id="PTHR42776">
    <property type="entry name" value="SERINE PEPTIDASE S9 FAMILY MEMBER"/>
    <property type="match status" value="1"/>
</dbReference>
<evidence type="ECO:0000313" key="4">
    <source>
        <dbReference type="EMBL" id="MDR7299650.1"/>
    </source>
</evidence>
<keyword evidence="1" id="KW-0378">Hydrolase</keyword>
<dbReference type="GO" id="GO:0004177">
    <property type="term" value="F:aminopeptidase activity"/>
    <property type="evidence" value="ECO:0007669"/>
    <property type="project" value="UniProtKB-KW"/>
</dbReference>
<organism evidence="4 5">
    <name type="scientific">Pelomonas aquatica</name>
    <dbReference type="NCBI Taxonomy" id="431058"/>
    <lineage>
        <taxon>Bacteria</taxon>
        <taxon>Pseudomonadati</taxon>
        <taxon>Pseudomonadota</taxon>
        <taxon>Betaproteobacteria</taxon>
        <taxon>Burkholderiales</taxon>
        <taxon>Sphaerotilaceae</taxon>
        <taxon>Roseateles</taxon>
    </lineage>
</organism>
<keyword evidence="4" id="KW-0645">Protease</keyword>
<dbReference type="PANTHER" id="PTHR42776:SF27">
    <property type="entry name" value="DIPEPTIDYL PEPTIDASE FAMILY MEMBER 6"/>
    <property type="match status" value="1"/>
</dbReference>
<accession>A0ABU1ZG96</accession>
<feature type="domain" description="Peptidase S9 prolyl oligopeptidase catalytic" evidence="3">
    <location>
        <begin position="446"/>
        <end position="653"/>
    </location>
</feature>
<keyword evidence="4" id="KW-0031">Aminopeptidase</keyword>
<dbReference type="Proteomes" id="UP001180536">
    <property type="component" value="Unassembled WGS sequence"/>
</dbReference>
<name>A0ABU1ZG96_9BURK</name>
<evidence type="ECO:0000313" key="5">
    <source>
        <dbReference type="Proteomes" id="UP001180536"/>
    </source>
</evidence>
<proteinExistence type="predicted"/>
<evidence type="ECO:0000259" key="3">
    <source>
        <dbReference type="Pfam" id="PF00326"/>
    </source>
</evidence>
<evidence type="ECO:0000256" key="2">
    <source>
        <dbReference type="SAM" id="SignalP"/>
    </source>
</evidence>
<dbReference type="EMBL" id="JAVDXQ010000009">
    <property type="protein sequence ID" value="MDR7299650.1"/>
    <property type="molecule type" value="Genomic_DNA"/>
</dbReference>
<evidence type="ECO:0000256" key="1">
    <source>
        <dbReference type="ARBA" id="ARBA00022801"/>
    </source>
</evidence>
<feature type="signal peptide" evidence="2">
    <location>
        <begin position="1"/>
        <end position="23"/>
    </location>
</feature>
<keyword evidence="2" id="KW-0732">Signal</keyword>
<dbReference type="SUPFAM" id="SSF53474">
    <property type="entry name" value="alpha/beta-Hydrolases"/>
    <property type="match status" value="1"/>
</dbReference>
<dbReference type="InterPro" id="IPR001375">
    <property type="entry name" value="Peptidase_S9_cat"/>
</dbReference>
<keyword evidence="5" id="KW-1185">Reference proteome</keyword>
<protein>
    <submittedName>
        <fullName evidence="4">Dipeptidyl aminopeptidase/acylaminoacyl peptidase</fullName>
    </submittedName>
</protein>
<dbReference type="InterPro" id="IPR029058">
    <property type="entry name" value="AB_hydrolase_fold"/>
</dbReference>
<gene>
    <name evidence="4" type="ORF">J2X16_005020</name>
</gene>
<dbReference type="SUPFAM" id="SSF69304">
    <property type="entry name" value="Tricorn protease N-terminal domain"/>
    <property type="match status" value="1"/>
</dbReference>
<sequence>MSVILRAAVLALSVLGWAAPVLAEPPPAKAFFSRPALRAPKLSPSGRYLAVQSSGKEDRMFLAVIDLQTMETAKVVAAFRDADVYQHDWVSEDRLVLQASESPDGSRRVDNPGLWAVNRDGSEFRQLIQANQYTFTTGTLINDRRLDANYRFFKTLRDGSSDVLVLRLPWSHEADRVGLQLSRLDTKTGQVKNLSQGAPEHVGEWLVDWRGEPRAVEATVQGRARIYRREADGQWKLWIDDDAHRRQQFEPYWFGPDGVVLVTAGYGGTSALFKLDPQTNKPEPQPLVRLDGYDYHGRLIFDPVARKLLGARYETDAFGTAWVDASMKAIQADIDAKLPGFVNLIDCDRCLDAPFLVVSAMSDRLPTSYWIYKPATQTLQPLGRAQPGLKIADMGERDVVRFKARDGLTLPLLVTQPPGPAARRPAVVLVHGGPYVRGTHWAWEPDAQFLASRGYVVLEPEFRGSSGYGWELFHAGWKQWGLAMQTDLADTVAFADKQGWIDRSRVCVMGASYGGYAALMGAVTQGDVFKCAVSWVGVTDIGLMDSIHWSDFSEEWKQYGMKRLVADVATDAEQIRQTSPLQRAKEIKMPLLVAYGGLDRRVPIKHGTEFRAALRPDQPIEWVVYPDEGHGWFNLKTNEDFWGRVERFLGKHLAAPN</sequence>
<dbReference type="RefSeq" id="WP_310349511.1">
    <property type="nucleotide sequence ID" value="NZ_JAVDXQ010000009.1"/>
</dbReference>
<dbReference type="Pfam" id="PF00326">
    <property type="entry name" value="Peptidase_S9"/>
    <property type="match status" value="1"/>
</dbReference>
<feature type="chain" id="PRO_5045960634" evidence="2">
    <location>
        <begin position="24"/>
        <end position="657"/>
    </location>
</feature>
<comment type="caution">
    <text evidence="4">The sequence shown here is derived from an EMBL/GenBank/DDBJ whole genome shotgun (WGS) entry which is preliminary data.</text>
</comment>